<evidence type="ECO:0000256" key="9">
    <source>
        <dbReference type="SAM" id="Coils"/>
    </source>
</evidence>
<keyword evidence="5 12" id="KW-0418">Kinase</keyword>
<dbReference type="GO" id="GO:0004715">
    <property type="term" value="F:non-membrane spanning protein tyrosine kinase activity"/>
    <property type="evidence" value="ECO:0007669"/>
    <property type="project" value="UniProtKB-EC"/>
</dbReference>
<keyword evidence="4" id="KW-0547">Nucleotide-binding</keyword>
<evidence type="ECO:0000256" key="5">
    <source>
        <dbReference type="ARBA" id="ARBA00022777"/>
    </source>
</evidence>
<dbReference type="EMBL" id="WMIA01000016">
    <property type="protein sequence ID" value="MTF39706.1"/>
    <property type="molecule type" value="Genomic_DNA"/>
</dbReference>
<evidence type="ECO:0000256" key="1">
    <source>
        <dbReference type="ARBA" id="ARBA00007316"/>
    </source>
</evidence>
<dbReference type="PANTHER" id="PTHR32309">
    <property type="entry name" value="TYROSINE-PROTEIN KINASE"/>
    <property type="match status" value="1"/>
</dbReference>
<dbReference type="InterPro" id="IPR005702">
    <property type="entry name" value="Wzc-like_C"/>
</dbReference>
<evidence type="ECO:0000256" key="10">
    <source>
        <dbReference type="SAM" id="Phobius"/>
    </source>
</evidence>
<comment type="caution">
    <text evidence="12">The sequence shown here is derived from an EMBL/GenBank/DDBJ whole genome shotgun (WGS) entry which is preliminary data.</text>
</comment>
<keyword evidence="10" id="KW-0812">Transmembrane</keyword>
<evidence type="ECO:0000256" key="4">
    <source>
        <dbReference type="ARBA" id="ARBA00022741"/>
    </source>
</evidence>
<comment type="similarity">
    <text evidence="1">Belongs to the CpsD/CapB family.</text>
</comment>
<evidence type="ECO:0000313" key="12">
    <source>
        <dbReference type="EMBL" id="MTF39706.1"/>
    </source>
</evidence>
<dbReference type="InterPro" id="IPR050445">
    <property type="entry name" value="Bact_polysacc_biosynth/exp"/>
</dbReference>
<keyword evidence="10" id="KW-1133">Transmembrane helix</keyword>
<dbReference type="Proteomes" id="UP000437131">
    <property type="component" value="Unassembled WGS sequence"/>
</dbReference>
<dbReference type="PANTHER" id="PTHR32309:SF13">
    <property type="entry name" value="FERRIC ENTEROBACTIN TRANSPORT PROTEIN FEPE"/>
    <property type="match status" value="1"/>
</dbReference>
<evidence type="ECO:0000256" key="7">
    <source>
        <dbReference type="ARBA" id="ARBA00023137"/>
    </source>
</evidence>
<name>A0A844H0H5_9CHRO</name>
<gene>
    <name evidence="12" type="ORF">GGC33_12335</name>
</gene>
<reference evidence="12 13" key="1">
    <citation type="submission" date="2019-11" db="EMBL/GenBank/DDBJ databases">
        <title>Isolation of a new High Light Tolerant Cyanobacteria.</title>
        <authorList>
            <person name="Dobson Z."/>
            <person name="Vaughn N."/>
            <person name="Vaughn M."/>
            <person name="Fromme P."/>
            <person name="Mazor Y."/>
        </authorList>
    </citation>
    <scope>NUCLEOTIDE SEQUENCE [LARGE SCALE GENOMIC DNA]</scope>
    <source>
        <strain evidence="12 13">0216</strain>
    </source>
</reference>
<keyword evidence="10" id="KW-0472">Membrane</keyword>
<evidence type="ECO:0000313" key="13">
    <source>
        <dbReference type="Proteomes" id="UP000437131"/>
    </source>
</evidence>
<feature type="transmembrane region" description="Helical" evidence="10">
    <location>
        <begin position="67"/>
        <end position="86"/>
    </location>
</feature>
<evidence type="ECO:0000256" key="8">
    <source>
        <dbReference type="ARBA" id="ARBA00051245"/>
    </source>
</evidence>
<evidence type="ECO:0000259" key="11">
    <source>
        <dbReference type="Pfam" id="PF13614"/>
    </source>
</evidence>
<feature type="coiled-coil region" evidence="9">
    <location>
        <begin position="217"/>
        <end position="244"/>
    </location>
</feature>
<dbReference type="AlphaFoldDB" id="A0A844H0H5"/>
<sequence>MLPEKSNISSFSKSNNYDKNSFASGEINQGFVPSLSALENNLEKKEQSQEEDNSKTPYLLELFKRRWAFILGATLGVTTGVTWWTFQQSPIYQGKFMLLVEKPMESQTQQNQLGTGLDGGNTNTNIDYSTEVQILGSASVLSPILKEISDRYPDIYEDINLQNLENLDIKQLDKTKLIEVSFRDEDPEKIAFVLDTIASEYLENGLNSGEQNIGEGLKFVRSQIPILEKNINNLQTKIEKLRTDYKFIDPQIQATELTQQLVAAEKEFFATQIQIQEAESAYNSIQQHLKLSPEDAIALSYLTESPRYQNLLKQLQEIEIELAKQSAVFTDLSPQIITLKDKQNNILNLIEQEKARYSLRNNNQKNLQEAIAIPSKMRDKLTQDLIAKRDEIKVLNSKKDSLQKVLDNLNQRIASLPAVTREYNNLQRELNTSTESLKRFLETREKLELDNVQNNLNWQIISPPQVGESPVYPIPLYNLLLGLLGGLTFGTVVASIIDKCDRSIYDVKKLKTVTQLPILAEIPFDKNINLTTKKQNIPAFFTSNSPQKESLEKDKLSLSSSLESFRNLYTNISLLTPNLPSKSVVISSSIPREGKSTISLNLAKVATSMGQKVLLIDTDFRLPQLHILVNVDNNQGLTHILTGKIPWQNAIQSPSQWDNLSIITVGEVLSDPSSLLYSQAMSTMMQQIQASQQFDLIIYDSPSLLSFSDGKIIASQTNGLILVVKIGSTKDYELRHVYEQLRVTNTRILGLISNEIR</sequence>
<dbReference type="GO" id="GO:0005524">
    <property type="term" value="F:ATP binding"/>
    <property type="evidence" value="ECO:0007669"/>
    <property type="project" value="UniProtKB-KW"/>
</dbReference>
<evidence type="ECO:0000256" key="3">
    <source>
        <dbReference type="ARBA" id="ARBA00022679"/>
    </source>
</evidence>
<dbReference type="NCBIfam" id="TIGR01007">
    <property type="entry name" value="eps_fam"/>
    <property type="match status" value="1"/>
</dbReference>
<keyword evidence="6" id="KW-0067">ATP-binding</keyword>
<evidence type="ECO:0000256" key="2">
    <source>
        <dbReference type="ARBA" id="ARBA00011903"/>
    </source>
</evidence>
<dbReference type="RefSeq" id="WP_155084194.1">
    <property type="nucleotide sequence ID" value="NZ_WMIA01000016.1"/>
</dbReference>
<keyword evidence="3 12" id="KW-0808">Transferase</keyword>
<dbReference type="SUPFAM" id="SSF52540">
    <property type="entry name" value="P-loop containing nucleoside triphosphate hydrolases"/>
    <property type="match status" value="1"/>
</dbReference>
<dbReference type="InterPro" id="IPR025669">
    <property type="entry name" value="AAA_dom"/>
</dbReference>
<dbReference type="Gene3D" id="3.40.50.300">
    <property type="entry name" value="P-loop containing nucleotide triphosphate hydrolases"/>
    <property type="match status" value="1"/>
</dbReference>
<feature type="coiled-coil region" evidence="9">
    <location>
        <begin position="378"/>
        <end position="443"/>
    </location>
</feature>
<dbReference type="InterPro" id="IPR027417">
    <property type="entry name" value="P-loop_NTPase"/>
</dbReference>
<keyword evidence="9" id="KW-0175">Coiled coil</keyword>
<protein>
    <recommendedName>
        <fullName evidence="2">non-specific protein-tyrosine kinase</fullName>
        <ecNumber evidence="2">2.7.10.2</ecNumber>
    </recommendedName>
</protein>
<dbReference type="EC" id="2.7.10.2" evidence="2"/>
<proteinExistence type="inferred from homology"/>
<dbReference type="GO" id="GO:0005886">
    <property type="term" value="C:plasma membrane"/>
    <property type="evidence" value="ECO:0007669"/>
    <property type="project" value="TreeGrafter"/>
</dbReference>
<dbReference type="Pfam" id="PF13614">
    <property type="entry name" value="AAA_31"/>
    <property type="match status" value="1"/>
</dbReference>
<feature type="domain" description="AAA" evidence="11">
    <location>
        <begin position="594"/>
        <end position="713"/>
    </location>
</feature>
<keyword evidence="7" id="KW-0829">Tyrosine-protein kinase</keyword>
<evidence type="ECO:0000256" key="6">
    <source>
        <dbReference type="ARBA" id="ARBA00022840"/>
    </source>
</evidence>
<comment type="catalytic activity">
    <reaction evidence="8">
        <text>L-tyrosyl-[protein] + ATP = O-phospho-L-tyrosyl-[protein] + ADP + H(+)</text>
        <dbReference type="Rhea" id="RHEA:10596"/>
        <dbReference type="Rhea" id="RHEA-COMP:10136"/>
        <dbReference type="Rhea" id="RHEA-COMP:20101"/>
        <dbReference type="ChEBI" id="CHEBI:15378"/>
        <dbReference type="ChEBI" id="CHEBI:30616"/>
        <dbReference type="ChEBI" id="CHEBI:46858"/>
        <dbReference type="ChEBI" id="CHEBI:61978"/>
        <dbReference type="ChEBI" id="CHEBI:456216"/>
        <dbReference type="EC" id="2.7.10.2"/>
    </reaction>
</comment>
<accession>A0A844H0H5</accession>
<dbReference type="CDD" id="cd05387">
    <property type="entry name" value="BY-kinase"/>
    <property type="match status" value="1"/>
</dbReference>
<organism evidence="12 13">
    <name type="scientific">Cyanobacterium aponinum 0216</name>
    <dbReference type="NCBI Taxonomy" id="2676140"/>
    <lineage>
        <taxon>Bacteria</taxon>
        <taxon>Bacillati</taxon>
        <taxon>Cyanobacteriota</taxon>
        <taxon>Cyanophyceae</taxon>
        <taxon>Oscillatoriophycideae</taxon>
        <taxon>Chroococcales</taxon>
        <taxon>Geminocystaceae</taxon>
        <taxon>Cyanobacterium</taxon>
    </lineage>
</organism>